<dbReference type="SUPFAM" id="SSF56276">
    <property type="entry name" value="S-adenosylmethionine decarboxylase"/>
    <property type="match status" value="1"/>
</dbReference>
<dbReference type="InterPro" id="IPR016067">
    <property type="entry name" value="S-AdoMet_deCO2ase_core"/>
</dbReference>
<proteinExistence type="inferred from homology"/>
<evidence type="ECO:0000313" key="6">
    <source>
        <dbReference type="EMBL" id="CAK7273974.1"/>
    </source>
</evidence>
<dbReference type="PROSITE" id="PS01336">
    <property type="entry name" value="ADOMETDC"/>
    <property type="match status" value="1"/>
</dbReference>
<keyword evidence="4" id="KW-0620">Polyamine biosynthesis</keyword>
<dbReference type="Gene3D" id="3.60.90.10">
    <property type="entry name" value="S-adenosylmethionine decarboxylase"/>
    <property type="match status" value="2"/>
</dbReference>
<evidence type="ECO:0000256" key="1">
    <source>
        <dbReference type="ARBA" id="ARBA00004911"/>
    </source>
</evidence>
<keyword evidence="7" id="KW-1185">Reference proteome</keyword>
<organism evidence="6 7">
    <name type="scientific">Sporothrix epigloea</name>
    <dbReference type="NCBI Taxonomy" id="1892477"/>
    <lineage>
        <taxon>Eukaryota</taxon>
        <taxon>Fungi</taxon>
        <taxon>Dikarya</taxon>
        <taxon>Ascomycota</taxon>
        <taxon>Pezizomycotina</taxon>
        <taxon>Sordariomycetes</taxon>
        <taxon>Sordariomycetidae</taxon>
        <taxon>Ophiostomatales</taxon>
        <taxon>Ophiostomataceae</taxon>
        <taxon>Sporothrix</taxon>
    </lineage>
</organism>
<dbReference type="EC" id="4.1.1.50" evidence="6"/>
<protein>
    <submittedName>
        <fullName evidence="6">Spermidine resistance protein</fullName>
        <ecNumber evidence="6">4.1.1.50</ecNumber>
    </submittedName>
</protein>
<gene>
    <name evidence="6" type="primary">SPE2</name>
    <name evidence="6" type="ORF">SEPCBS119000_005932</name>
</gene>
<keyword evidence="6" id="KW-0456">Lyase</keyword>
<dbReference type="InterPro" id="IPR048283">
    <property type="entry name" value="AdoMetDC-like"/>
</dbReference>
<dbReference type="PANTHER" id="PTHR11570">
    <property type="entry name" value="S-ADENOSYLMETHIONINE DECARBOXYLASE"/>
    <property type="match status" value="1"/>
</dbReference>
<feature type="compositionally biased region" description="Low complexity" evidence="5">
    <location>
        <begin position="256"/>
        <end position="269"/>
    </location>
</feature>
<feature type="region of interest" description="Disordered" evidence="5">
    <location>
        <begin position="247"/>
        <end position="269"/>
    </location>
</feature>
<evidence type="ECO:0000256" key="2">
    <source>
        <dbReference type="ARBA" id="ARBA00008466"/>
    </source>
</evidence>
<name>A0ABP0E1G4_9PEZI</name>
<evidence type="ECO:0000256" key="4">
    <source>
        <dbReference type="ARBA" id="ARBA00023115"/>
    </source>
</evidence>
<evidence type="ECO:0000256" key="5">
    <source>
        <dbReference type="SAM" id="MobiDB-lite"/>
    </source>
</evidence>
<comment type="pathway">
    <text evidence="1">Amine and polyamine biosynthesis; S-adenosylmethioninamine biosynthesis; S-adenosylmethioninamine from S-adenosyl-L-methionine: step 1/1.</text>
</comment>
<dbReference type="PANTHER" id="PTHR11570:SF0">
    <property type="entry name" value="S-ADENOSYLMETHIONINE DECARBOXYLASE PROENZYME"/>
    <property type="match status" value="1"/>
</dbReference>
<evidence type="ECO:0000313" key="7">
    <source>
        <dbReference type="Proteomes" id="UP001642502"/>
    </source>
</evidence>
<reference evidence="6 7" key="1">
    <citation type="submission" date="2024-01" db="EMBL/GenBank/DDBJ databases">
        <authorList>
            <person name="Allen C."/>
            <person name="Tagirdzhanova G."/>
        </authorList>
    </citation>
    <scope>NUCLEOTIDE SEQUENCE [LARGE SCALE GENOMIC DNA]</scope>
    <source>
        <strain evidence="6 7">CBS 119000</strain>
    </source>
</reference>
<dbReference type="EMBL" id="CAWUON010000127">
    <property type="protein sequence ID" value="CAK7273974.1"/>
    <property type="molecule type" value="Genomic_DNA"/>
</dbReference>
<dbReference type="InterPro" id="IPR018166">
    <property type="entry name" value="S-AdoMet_deCO2ase_CS"/>
</dbReference>
<comment type="caution">
    <text evidence="6">The sequence shown here is derived from an EMBL/GenBank/DDBJ whole genome shotgun (WGS) entry which is preliminary data.</text>
</comment>
<dbReference type="Pfam" id="PF01536">
    <property type="entry name" value="SAM_decarbox"/>
    <property type="match status" value="1"/>
</dbReference>
<dbReference type="Proteomes" id="UP001642502">
    <property type="component" value="Unassembled WGS sequence"/>
</dbReference>
<dbReference type="GO" id="GO:0004014">
    <property type="term" value="F:adenosylmethionine decarboxylase activity"/>
    <property type="evidence" value="ECO:0007669"/>
    <property type="project" value="UniProtKB-EC"/>
</dbReference>
<sequence>MVAFDIPHGCTLSPSLATPHLMGTPQLTINRDVAADLDSTNAFEGPEKLLEVWFAPSPRHLAPSVKENGLKCVPADIWVDMLDLVNCKILSVVHSETVDAYLLSESSMFVFPHKIILKTCGTTTLLLGLHRMLRIAATVAGFPFHNAVSTSDFRVAATPYRVFYSRKNFLFPDRQQGPHRSWKQEVKYLDDMFENGSAYMVGKMNGDHWYLYITSPTLNATPPQTPAGDGKSFTACDAPAAATRSTKIPTGFINPAPTSSAASAAGDSCSYDDMNDETLEILMTDLDPESAKQFYLSNASAVAHDRILSQTDSALRKAAAVTQDKGGHGHEKMSDSTYSVLDADEIFDVDDLHDLNNSKATEGAASGGSLTPLSEHVDSFDLEALTTEGHALGAVVSDSCGLSDVYPQSIYPDARIDAYMFSPCGFSANGVIPAAPKDESPEVVESAETASVSTSDSGPGVQGNHYFTVHVTPEPSCSFASFETNVPGGQKGRQTADIVNHVVEIFRPGRFSVTLFEAKGKATGPSTDPYFLANDNLATANMAKNKRLERIPGYRRMDRIVHDFEDYDLIFRFYEREDWVGDGEARLGEV</sequence>
<keyword evidence="3" id="KW-0745">Spermidine biosynthesis</keyword>
<accession>A0ABP0E1G4</accession>
<comment type="similarity">
    <text evidence="2">Belongs to the eukaryotic AdoMetDC family.</text>
</comment>
<evidence type="ECO:0000256" key="3">
    <source>
        <dbReference type="ARBA" id="ARBA00023066"/>
    </source>
</evidence>